<feature type="chain" id="PRO_5047028029" evidence="1">
    <location>
        <begin position="22"/>
        <end position="320"/>
    </location>
</feature>
<dbReference type="RefSeq" id="WP_377904682.1">
    <property type="nucleotide sequence ID" value="NZ_JBHRZS010000006.1"/>
</dbReference>
<dbReference type="SUPFAM" id="SSF53649">
    <property type="entry name" value="Alkaline phosphatase-like"/>
    <property type="match status" value="1"/>
</dbReference>
<keyword evidence="1" id="KW-0732">Signal</keyword>
<comment type="caution">
    <text evidence="2">The sequence shown here is derived from an EMBL/GenBank/DDBJ whole genome shotgun (WGS) entry which is preliminary data.</text>
</comment>
<dbReference type="InterPro" id="IPR017850">
    <property type="entry name" value="Alkaline_phosphatase_core_sf"/>
</dbReference>
<dbReference type="Gene3D" id="3.40.720.10">
    <property type="entry name" value="Alkaline Phosphatase, subunit A"/>
    <property type="match status" value="1"/>
</dbReference>
<organism evidence="2 3">
    <name type="scientific">Algoriphagus namhaensis</name>
    <dbReference type="NCBI Taxonomy" id="915353"/>
    <lineage>
        <taxon>Bacteria</taxon>
        <taxon>Pseudomonadati</taxon>
        <taxon>Bacteroidota</taxon>
        <taxon>Cytophagia</taxon>
        <taxon>Cytophagales</taxon>
        <taxon>Cyclobacteriaceae</taxon>
        <taxon>Algoriphagus</taxon>
    </lineage>
</organism>
<dbReference type="PANTHER" id="PTHR10151:SF120">
    <property type="entry name" value="BIS(5'-ADENOSYL)-TRIPHOSPHATASE"/>
    <property type="match status" value="1"/>
</dbReference>
<proteinExistence type="predicted"/>
<feature type="signal peptide" evidence="1">
    <location>
        <begin position="1"/>
        <end position="21"/>
    </location>
</feature>
<accession>A0ABV8ASH6</accession>
<dbReference type="InterPro" id="IPR002591">
    <property type="entry name" value="Phosphodiest/P_Trfase"/>
</dbReference>
<dbReference type="Proteomes" id="UP001595805">
    <property type="component" value="Unassembled WGS sequence"/>
</dbReference>
<reference evidence="3" key="1">
    <citation type="journal article" date="2019" name="Int. J. Syst. Evol. Microbiol.">
        <title>The Global Catalogue of Microorganisms (GCM) 10K type strain sequencing project: providing services to taxonomists for standard genome sequencing and annotation.</title>
        <authorList>
            <consortium name="The Broad Institute Genomics Platform"/>
            <consortium name="The Broad Institute Genome Sequencing Center for Infectious Disease"/>
            <person name="Wu L."/>
            <person name="Ma J."/>
        </authorList>
    </citation>
    <scope>NUCLEOTIDE SEQUENCE [LARGE SCALE GENOMIC DNA]</scope>
    <source>
        <strain evidence="3">CCUG 60523</strain>
    </source>
</reference>
<dbReference type="Pfam" id="PF01663">
    <property type="entry name" value="Phosphodiest"/>
    <property type="match status" value="1"/>
</dbReference>
<dbReference type="PANTHER" id="PTHR10151">
    <property type="entry name" value="ECTONUCLEOTIDE PYROPHOSPHATASE/PHOSPHODIESTERASE"/>
    <property type="match status" value="1"/>
</dbReference>
<evidence type="ECO:0000313" key="2">
    <source>
        <dbReference type="EMBL" id="MFC3879861.1"/>
    </source>
</evidence>
<name>A0ABV8ASH6_9BACT</name>
<evidence type="ECO:0000256" key="1">
    <source>
        <dbReference type="SAM" id="SignalP"/>
    </source>
</evidence>
<keyword evidence="3" id="KW-1185">Reference proteome</keyword>
<protein>
    <submittedName>
        <fullName evidence="2">Alkaline phosphatase family protein</fullName>
    </submittedName>
</protein>
<gene>
    <name evidence="2" type="ORF">ACFOSV_06720</name>
</gene>
<evidence type="ECO:0000313" key="3">
    <source>
        <dbReference type="Proteomes" id="UP001595805"/>
    </source>
</evidence>
<sequence>MNLKTTFATFFLLSFATASLAQKKAVIILLDGIPADVFERVDTPVMDQIAAEGGYTRAIMGGEVGARTESPTISAVGYTSLMTGTWANKHNVYGNDIEAPNYRYWTIFRMMKEGEPESKLGIFSTWEDNRTKILGEGLKETNYLQLDFVFDGYEKDTVTYPHDAEKFYLSQIDEFVSSKAAETIVIEGPDLSWVYLEYTDAVGHKYGDSEEMDRAVQLADQQVKKIWEAIQKRRLETGEDWLIWITTDHGRTHKDGKGHGGQSTREREIWFVTNAQNLNANFSERKPEMVDVVPSLIEFLELNIPKKVSKKLDGVSLIGK</sequence>
<dbReference type="EMBL" id="JBHRZS010000006">
    <property type="protein sequence ID" value="MFC3879861.1"/>
    <property type="molecule type" value="Genomic_DNA"/>
</dbReference>